<evidence type="ECO:0000313" key="4">
    <source>
        <dbReference type="EMBL" id="GIG74191.1"/>
    </source>
</evidence>
<dbReference type="InterPro" id="IPR002645">
    <property type="entry name" value="STAS_dom"/>
</dbReference>
<evidence type="ECO:0000259" key="3">
    <source>
        <dbReference type="PROSITE" id="PS50801"/>
    </source>
</evidence>
<dbReference type="InterPro" id="IPR003658">
    <property type="entry name" value="Anti-sigma_ant"/>
</dbReference>
<feature type="domain" description="STAS" evidence="3">
    <location>
        <begin position="14"/>
        <end position="112"/>
    </location>
</feature>
<dbReference type="RefSeq" id="WP_168078543.1">
    <property type="nucleotide sequence ID" value="NZ_BAAAQJ010000004.1"/>
</dbReference>
<gene>
    <name evidence="4" type="primary">rsbV_4</name>
    <name evidence="4" type="ORF">Pfl04_25950</name>
</gene>
<dbReference type="GO" id="GO:0043856">
    <property type="term" value="F:anti-sigma factor antagonist activity"/>
    <property type="evidence" value="ECO:0007669"/>
    <property type="project" value="InterPro"/>
</dbReference>
<dbReference type="InterPro" id="IPR036513">
    <property type="entry name" value="STAS_dom_sf"/>
</dbReference>
<proteinExistence type="inferred from homology"/>
<sequence length="121" mass="12555">MDLGITTVADTDPVVVSLTGELDIASAPPLAERIRSLIDAGRTRLVVDLAGLAFCDSTGIGTLVRANNDCLLQGGYLRLAAPSRHVARVLAVVGLLDTFPTYQSVEAARRADADALVVAGP</sequence>
<dbReference type="Pfam" id="PF01740">
    <property type="entry name" value="STAS"/>
    <property type="match status" value="1"/>
</dbReference>
<name>A0A8J3PL71_9ACTN</name>
<dbReference type="AlphaFoldDB" id="A0A8J3PL71"/>
<keyword evidence="5" id="KW-1185">Reference proteome</keyword>
<dbReference type="Gene3D" id="3.30.750.24">
    <property type="entry name" value="STAS domain"/>
    <property type="match status" value="1"/>
</dbReference>
<evidence type="ECO:0000256" key="1">
    <source>
        <dbReference type="ARBA" id="ARBA00009013"/>
    </source>
</evidence>
<comment type="similarity">
    <text evidence="1 2">Belongs to the anti-sigma-factor antagonist family.</text>
</comment>
<comment type="caution">
    <text evidence="4">The sequence shown here is derived from an EMBL/GenBank/DDBJ whole genome shotgun (WGS) entry which is preliminary data.</text>
</comment>
<dbReference type="NCBIfam" id="TIGR00377">
    <property type="entry name" value="ant_ant_sig"/>
    <property type="match status" value="1"/>
</dbReference>
<dbReference type="PROSITE" id="PS50801">
    <property type="entry name" value="STAS"/>
    <property type="match status" value="1"/>
</dbReference>
<dbReference type="PANTHER" id="PTHR33495:SF2">
    <property type="entry name" value="ANTI-SIGMA FACTOR ANTAGONIST TM_1081-RELATED"/>
    <property type="match status" value="1"/>
</dbReference>
<dbReference type="CDD" id="cd07043">
    <property type="entry name" value="STAS_anti-anti-sigma_factors"/>
    <property type="match status" value="1"/>
</dbReference>
<protein>
    <recommendedName>
        <fullName evidence="2">Anti-sigma factor antagonist</fullName>
    </recommendedName>
</protein>
<dbReference type="EMBL" id="BONU01000015">
    <property type="protein sequence ID" value="GIG74191.1"/>
    <property type="molecule type" value="Genomic_DNA"/>
</dbReference>
<dbReference type="Proteomes" id="UP000653674">
    <property type="component" value="Unassembled WGS sequence"/>
</dbReference>
<dbReference type="PANTHER" id="PTHR33495">
    <property type="entry name" value="ANTI-SIGMA FACTOR ANTAGONIST TM_1081-RELATED-RELATED"/>
    <property type="match status" value="1"/>
</dbReference>
<dbReference type="SUPFAM" id="SSF52091">
    <property type="entry name" value="SpoIIaa-like"/>
    <property type="match status" value="1"/>
</dbReference>
<reference evidence="4" key="1">
    <citation type="submission" date="2021-01" db="EMBL/GenBank/DDBJ databases">
        <title>Whole genome shotgun sequence of Planosporangium flavigriseum NBRC 105377.</title>
        <authorList>
            <person name="Komaki H."/>
            <person name="Tamura T."/>
        </authorList>
    </citation>
    <scope>NUCLEOTIDE SEQUENCE</scope>
    <source>
        <strain evidence="4">NBRC 105377</strain>
    </source>
</reference>
<evidence type="ECO:0000256" key="2">
    <source>
        <dbReference type="RuleBase" id="RU003749"/>
    </source>
</evidence>
<organism evidence="4 5">
    <name type="scientific">Planosporangium flavigriseum</name>
    <dbReference type="NCBI Taxonomy" id="373681"/>
    <lineage>
        <taxon>Bacteria</taxon>
        <taxon>Bacillati</taxon>
        <taxon>Actinomycetota</taxon>
        <taxon>Actinomycetes</taxon>
        <taxon>Micromonosporales</taxon>
        <taxon>Micromonosporaceae</taxon>
        <taxon>Planosporangium</taxon>
    </lineage>
</organism>
<accession>A0A8J3PL71</accession>
<evidence type="ECO:0000313" key="5">
    <source>
        <dbReference type="Proteomes" id="UP000653674"/>
    </source>
</evidence>